<organism evidence="1">
    <name type="scientific">Spodoptera frugiperda nuclear polyhedrosis virus</name>
    <name type="common">SfNPV</name>
    <dbReference type="NCBI Taxonomy" id="10455"/>
    <lineage>
        <taxon>Viruses</taxon>
        <taxon>Viruses incertae sedis</taxon>
        <taxon>Naldaviricetes</taxon>
        <taxon>Lefavirales</taxon>
        <taxon>Baculoviridae</taxon>
        <taxon>Alphabaculovirus</taxon>
        <taxon>Alphabaculovirus spofrugiperdae</taxon>
    </lineage>
</organism>
<proteinExistence type="predicted"/>
<protein>
    <submittedName>
        <fullName evidence="1">Uncharacterized protein</fullName>
    </submittedName>
</protein>
<sequence length="166" mass="19586">MSWLSKKIEPSKKCCKILRRNKNWNRSYLSSNKVTAKGLLEYVEETKDLQGALRYLFRVNMYCKIINRFEWNLVSNADFCKNDRGYEAYKQFRKMKHNDATHSAYSLCKLVMLYMYISAKSQAKTGLHTSNCIDLIVFNKFRCFTCEKAVAAAQYSVYGDEDEYFF</sequence>
<dbReference type="EMBL" id="MK503923">
    <property type="protein sequence ID" value="QED40009.1"/>
    <property type="molecule type" value="Genomic_DNA"/>
</dbReference>
<organismHost>
    <name type="scientific">Lepidoptera</name>
    <name type="common">moths &amp; butterflies</name>
    <dbReference type="NCBI Taxonomy" id="7088"/>
</organismHost>
<accession>A0A7G3W7F2</accession>
<name>A0A7G3W7F2_NPVSF</name>
<reference evidence="1" key="1">
    <citation type="submission" date="2019-02" db="EMBL/GenBank/DDBJ databases">
        <title>Genetic diversity of Spodoptera frugiperda multiple nucleopolyhedovirus and pathogenicity against corn- and rice-strain S. frugiperda larvae.</title>
        <authorList>
            <person name="Harrison R.L."/>
            <person name="Rowley D.L."/>
            <person name="Popham H.J."/>
        </authorList>
    </citation>
    <scope>NUCLEOTIDE SEQUENCE</scope>
    <source>
        <strain evidence="1">IIBBL BCIPV 281</strain>
    </source>
</reference>
<evidence type="ECO:0000313" key="1">
    <source>
        <dbReference type="EMBL" id="QED40009.1"/>
    </source>
</evidence>